<feature type="region of interest" description="Disordered" evidence="1">
    <location>
        <begin position="139"/>
        <end position="158"/>
    </location>
</feature>
<keyword evidence="2" id="KW-0472">Membrane</keyword>
<organism evidence="3 4">
    <name type="scientific">Sphingopyxis fribergensis</name>
    <dbReference type="NCBI Taxonomy" id="1515612"/>
    <lineage>
        <taxon>Bacteria</taxon>
        <taxon>Pseudomonadati</taxon>
        <taxon>Pseudomonadota</taxon>
        <taxon>Alphaproteobacteria</taxon>
        <taxon>Sphingomonadales</taxon>
        <taxon>Sphingomonadaceae</taxon>
        <taxon>Sphingopyxis</taxon>
    </lineage>
</organism>
<evidence type="ECO:0000313" key="3">
    <source>
        <dbReference type="EMBL" id="AJA11680.1"/>
    </source>
</evidence>
<evidence type="ECO:0000256" key="2">
    <source>
        <dbReference type="SAM" id="Phobius"/>
    </source>
</evidence>
<geneLocation type="plasmid" evidence="3 4">
    <name>pSfKp5.2</name>
</geneLocation>
<dbReference type="KEGG" id="sphk:SKP52_24190"/>
<feature type="transmembrane region" description="Helical" evidence="2">
    <location>
        <begin position="28"/>
        <end position="47"/>
    </location>
</feature>
<keyword evidence="4" id="KW-1185">Reference proteome</keyword>
<feature type="transmembrane region" description="Helical" evidence="2">
    <location>
        <begin position="59"/>
        <end position="80"/>
    </location>
</feature>
<evidence type="ECO:0000313" key="4">
    <source>
        <dbReference type="Proteomes" id="UP000030907"/>
    </source>
</evidence>
<gene>
    <name evidence="3" type="ORF">SKP52_24190</name>
</gene>
<evidence type="ECO:0000256" key="1">
    <source>
        <dbReference type="SAM" id="MobiDB-lite"/>
    </source>
</evidence>
<keyword evidence="3" id="KW-0614">Plasmid</keyword>
<sequence>MLRIVIFLILLLMASAYALWKGGGPERMMATILLGMLVVDQLVHLLIPAQFASVDTAHLALDLIAALLTFMLAMTAHRFWPMVAAVLQTLPLLAHFSRLADVGMHPIAYLTMQVAASWLLPPLLAAATWRHQTRLRRSGSDQSWQPSSLQSHLPRVFR</sequence>
<feature type="transmembrane region" description="Helical" evidence="2">
    <location>
        <begin position="107"/>
        <end position="129"/>
    </location>
</feature>
<feature type="compositionally biased region" description="Polar residues" evidence="1">
    <location>
        <begin position="140"/>
        <end position="151"/>
    </location>
</feature>
<dbReference type="EMBL" id="CP009123">
    <property type="protein sequence ID" value="AJA11680.1"/>
    <property type="molecule type" value="Genomic_DNA"/>
</dbReference>
<name>A0A0A7PNV5_9SPHN</name>
<proteinExistence type="predicted"/>
<protein>
    <submittedName>
        <fullName evidence="3">Putative membrane protein</fullName>
    </submittedName>
</protein>
<keyword evidence="2" id="KW-1133">Transmembrane helix</keyword>
<dbReference type="AlphaFoldDB" id="A0A0A7PNV5"/>
<dbReference type="Proteomes" id="UP000030907">
    <property type="component" value="Plasmid pSfKp5.2"/>
</dbReference>
<reference evidence="3 4" key="1">
    <citation type="journal article" date="2015" name="Int. J. Syst. Evol. Microbiol.">
        <title>Description of Sphingopyxis fribergensis sp. nov. - a soil bacterium with the ability to degrade styrene and phenylacetic acid.</title>
        <authorList>
            <person name="Oelschlagel M."/>
            <person name="Ruckert C."/>
            <person name="Kalinowski J."/>
            <person name="Schmidt G."/>
            <person name="Schlomann M."/>
            <person name="Tischler D."/>
        </authorList>
    </citation>
    <scope>NUCLEOTIDE SEQUENCE [LARGE SCALE GENOMIC DNA]</scope>
    <source>
        <strain evidence="3 4">Kp5.2</strain>
        <plasmid evidence="3">pSfKp5.2</plasmid>
    </source>
</reference>
<accession>A0A0A7PNV5</accession>
<keyword evidence="2" id="KW-0812">Transmembrane</keyword>
<dbReference type="HOGENOM" id="CLU_139062_0_0_5"/>